<evidence type="ECO:0000313" key="3">
    <source>
        <dbReference type="EMBL" id="KAK6782296.1"/>
    </source>
</evidence>
<evidence type="ECO:0000259" key="2">
    <source>
        <dbReference type="PROSITE" id="PS50110"/>
    </source>
</evidence>
<evidence type="ECO:0000313" key="4">
    <source>
        <dbReference type="Proteomes" id="UP001371456"/>
    </source>
</evidence>
<dbReference type="EMBL" id="JBANQN010000008">
    <property type="protein sequence ID" value="KAK6782296.1"/>
    <property type="molecule type" value="Genomic_DNA"/>
</dbReference>
<protein>
    <recommendedName>
        <fullName evidence="2">Response regulatory domain-containing protein</fullName>
    </recommendedName>
</protein>
<sequence length="191" mass="20986">MATPFYGMIETINVLLVDNDQEFITNIIDLLKSYDYKVMAVGTTSTAMSMLSKGKQKIDVMIINIHPTNMISVNLLTQAMTLDVISVGCGTFGTEIRNATINKYNLNANADKVSDTYVGSATFNELGVANTNFQQYIGEPNMSNSSSIIGTSYVNDIEGSDSNKKKNCNAYFDFNNMDYLFQNHGPSSSNT</sequence>
<organism evidence="3 4">
    <name type="scientific">Solanum bulbocastanum</name>
    <name type="common">Wild potato</name>
    <dbReference type="NCBI Taxonomy" id="147425"/>
    <lineage>
        <taxon>Eukaryota</taxon>
        <taxon>Viridiplantae</taxon>
        <taxon>Streptophyta</taxon>
        <taxon>Embryophyta</taxon>
        <taxon>Tracheophyta</taxon>
        <taxon>Spermatophyta</taxon>
        <taxon>Magnoliopsida</taxon>
        <taxon>eudicotyledons</taxon>
        <taxon>Gunneridae</taxon>
        <taxon>Pentapetalae</taxon>
        <taxon>asterids</taxon>
        <taxon>lamiids</taxon>
        <taxon>Solanales</taxon>
        <taxon>Solanaceae</taxon>
        <taxon>Solanoideae</taxon>
        <taxon>Solaneae</taxon>
        <taxon>Solanum</taxon>
    </lineage>
</organism>
<comment type="caution">
    <text evidence="3">The sequence shown here is derived from an EMBL/GenBank/DDBJ whole genome shotgun (WGS) entry which is preliminary data.</text>
</comment>
<dbReference type="Proteomes" id="UP001371456">
    <property type="component" value="Unassembled WGS sequence"/>
</dbReference>
<dbReference type="InterPro" id="IPR001789">
    <property type="entry name" value="Sig_transdc_resp-reg_receiver"/>
</dbReference>
<keyword evidence="4" id="KW-1185">Reference proteome</keyword>
<feature type="domain" description="Response regulatory" evidence="2">
    <location>
        <begin position="13"/>
        <end position="191"/>
    </location>
</feature>
<name>A0AAN8TBF4_SOLBU</name>
<proteinExistence type="predicted"/>
<dbReference type="Gene3D" id="3.40.50.2300">
    <property type="match status" value="1"/>
</dbReference>
<evidence type="ECO:0000256" key="1">
    <source>
        <dbReference type="PROSITE-ProRule" id="PRU00169"/>
    </source>
</evidence>
<accession>A0AAN8TBF4</accession>
<dbReference type="GO" id="GO:0000160">
    <property type="term" value="P:phosphorelay signal transduction system"/>
    <property type="evidence" value="ECO:0007669"/>
    <property type="project" value="InterPro"/>
</dbReference>
<dbReference type="InterPro" id="IPR011006">
    <property type="entry name" value="CheY-like_superfamily"/>
</dbReference>
<dbReference type="SUPFAM" id="SSF52172">
    <property type="entry name" value="CheY-like"/>
    <property type="match status" value="1"/>
</dbReference>
<reference evidence="3 4" key="1">
    <citation type="submission" date="2024-02" db="EMBL/GenBank/DDBJ databases">
        <title>de novo genome assembly of Solanum bulbocastanum strain 11H21.</title>
        <authorList>
            <person name="Hosaka A.J."/>
        </authorList>
    </citation>
    <scope>NUCLEOTIDE SEQUENCE [LARGE SCALE GENOMIC DNA]</scope>
    <source>
        <tissue evidence="3">Young leaves</tissue>
    </source>
</reference>
<gene>
    <name evidence="3" type="ORF">RDI58_020092</name>
</gene>
<comment type="caution">
    <text evidence="1">Lacks conserved residue(s) required for the propagation of feature annotation.</text>
</comment>
<dbReference type="AlphaFoldDB" id="A0AAN8TBF4"/>
<dbReference type="PROSITE" id="PS50110">
    <property type="entry name" value="RESPONSE_REGULATORY"/>
    <property type="match status" value="1"/>
</dbReference>